<dbReference type="SUPFAM" id="SSF48403">
    <property type="entry name" value="Ankyrin repeat"/>
    <property type="match status" value="1"/>
</dbReference>
<feature type="transmembrane region" description="Helical" evidence="8">
    <location>
        <begin position="328"/>
        <end position="349"/>
    </location>
</feature>
<keyword evidence="5 7" id="KW-0040">ANK repeat</keyword>
<dbReference type="PhylomeDB" id="A0A022PZK1"/>
<evidence type="ECO:0000256" key="1">
    <source>
        <dbReference type="ARBA" id="ARBA00004141"/>
    </source>
</evidence>
<dbReference type="AlphaFoldDB" id="A0A022PZK1"/>
<feature type="domain" description="PGG" evidence="9">
    <location>
        <begin position="231"/>
        <end position="352"/>
    </location>
</feature>
<evidence type="ECO:0000256" key="3">
    <source>
        <dbReference type="ARBA" id="ARBA00022737"/>
    </source>
</evidence>
<dbReference type="InterPro" id="IPR026961">
    <property type="entry name" value="PGG_dom"/>
</dbReference>
<gene>
    <name evidence="10" type="ORF">MIMGU_mgv1a018263mg</name>
</gene>
<dbReference type="EMBL" id="KI632284">
    <property type="protein sequence ID" value="EYU20318.1"/>
    <property type="molecule type" value="Genomic_DNA"/>
</dbReference>
<dbReference type="InterPro" id="IPR002110">
    <property type="entry name" value="Ankyrin_rpt"/>
</dbReference>
<keyword evidence="2 8" id="KW-0812">Transmembrane</keyword>
<keyword evidence="11" id="KW-1185">Reference proteome</keyword>
<evidence type="ECO:0000313" key="11">
    <source>
        <dbReference type="Proteomes" id="UP000030748"/>
    </source>
</evidence>
<evidence type="ECO:0000256" key="7">
    <source>
        <dbReference type="PROSITE-ProRule" id="PRU00023"/>
    </source>
</evidence>
<dbReference type="Pfam" id="PF13962">
    <property type="entry name" value="PGG"/>
    <property type="match status" value="1"/>
</dbReference>
<evidence type="ECO:0000256" key="4">
    <source>
        <dbReference type="ARBA" id="ARBA00022989"/>
    </source>
</evidence>
<feature type="repeat" description="ANK" evidence="7">
    <location>
        <begin position="69"/>
        <end position="91"/>
    </location>
</feature>
<dbReference type="Proteomes" id="UP000030748">
    <property type="component" value="Unassembled WGS sequence"/>
</dbReference>
<feature type="transmembrane region" description="Helical" evidence="8">
    <location>
        <begin position="369"/>
        <end position="394"/>
    </location>
</feature>
<keyword evidence="6 8" id="KW-0472">Membrane</keyword>
<feature type="repeat" description="ANK" evidence="7">
    <location>
        <begin position="35"/>
        <end position="57"/>
    </location>
</feature>
<evidence type="ECO:0000256" key="6">
    <source>
        <dbReference type="ARBA" id="ARBA00023136"/>
    </source>
</evidence>
<proteinExistence type="predicted"/>
<dbReference type="STRING" id="4155.A0A022PZK1"/>
<dbReference type="eggNOG" id="KOG0504">
    <property type="taxonomic scope" value="Eukaryota"/>
</dbReference>
<feature type="repeat" description="ANK" evidence="7">
    <location>
        <begin position="140"/>
        <end position="163"/>
    </location>
</feature>
<evidence type="ECO:0000259" key="9">
    <source>
        <dbReference type="Pfam" id="PF13962"/>
    </source>
</evidence>
<comment type="subcellular location">
    <subcellularLocation>
        <location evidence="1">Membrane</location>
        <topology evidence="1">Multi-pass membrane protein</topology>
    </subcellularLocation>
</comment>
<organism evidence="10 11">
    <name type="scientific">Erythranthe guttata</name>
    <name type="common">Yellow monkey flower</name>
    <name type="synonym">Mimulus guttatus</name>
    <dbReference type="NCBI Taxonomy" id="4155"/>
    <lineage>
        <taxon>Eukaryota</taxon>
        <taxon>Viridiplantae</taxon>
        <taxon>Streptophyta</taxon>
        <taxon>Embryophyta</taxon>
        <taxon>Tracheophyta</taxon>
        <taxon>Spermatophyta</taxon>
        <taxon>Magnoliopsida</taxon>
        <taxon>eudicotyledons</taxon>
        <taxon>Gunneridae</taxon>
        <taxon>Pentapetalae</taxon>
        <taxon>asterids</taxon>
        <taxon>lamiids</taxon>
        <taxon>Lamiales</taxon>
        <taxon>Phrymaceae</taxon>
        <taxon>Erythranthe</taxon>
    </lineage>
</organism>
<keyword evidence="4 8" id="KW-1133">Transmembrane helix</keyword>
<dbReference type="Pfam" id="PF12796">
    <property type="entry name" value="Ank_2"/>
    <property type="match status" value="2"/>
</dbReference>
<dbReference type="InterPro" id="IPR036770">
    <property type="entry name" value="Ankyrin_rpt-contain_sf"/>
</dbReference>
<sequence length="420" mass="46735">MSENQLHTAVLLGHVEFINRILTTNPELSKSLNSKGSSALHLASAKGHVTIVKDLVSVDSSMCYVLDGDGRSPLHLAAIKGRTVVLGELLKAAPPAAAVLTAAGESCLHLCVKYNRLESMKLLLKFLERDDKLLNWKDREGNTVLHLSVAKKQIEIVKYLLNNTRIEAESRNANALTPLDLLLQSTRDLRDLEIKQCLEKCRESVARNDTDISEINKTTKNSAKKKHKHTDWLARKRNALMIVASLLATVAFQAGLSPPGGVWQDDFSGNPNSTIRADKPHKAGQSVMAYTLPKKYGQYMIFNTVAFLASLSIILLQVSGLPMRKRRWMWTQMVTMWIAISAQTLTYFVTLVSMTPKHVERTVYDVAKISVMVWLSLIGVVFVGNASRCVMYLLRKYGYIAEKASEAIVNGEDEEDDDVL</sequence>
<evidence type="ECO:0000256" key="8">
    <source>
        <dbReference type="SAM" id="Phobius"/>
    </source>
</evidence>
<dbReference type="GO" id="GO:0016020">
    <property type="term" value="C:membrane"/>
    <property type="evidence" value="ECO:0007669"/>
    <property type="project" value="UniProtKB-SubCell"/>
</dbReference>
<evidence type="ECO:0000256" key="5">
    <source>
        <dbReference type="ARBA" id="ARBA00023043"/>
    </source>
</evidence>
<accession>A0A022PZK1</accession>
<dbReference type="PANTHER" id="PTHR24186:SF37">
    <property type="entry name" value="PGG DOMAIN-CONTAINING PROTEIN"/>
    <property type="match status" value="1"/>
</dbReference>
<protein>
    <recommendedName>
        <fullName evidence="9">PGG domain-containing protein</fullName>
    </recommendedName>
</protein>
<evidence type="ECO:0000256" key="2">
    <source>
        <dbReference type="ARBA" id="ARBA00022692"/>
    </source>
</evidence>
<keyword evidence="3" id="KW-0677">Repeat</keyword>
<dbReference type="SMART" id="SM00248">
    <property type="entry name" value="ANK"/>
    <property type="match status" value="5"/>
</dbReference>
<dbReference type="PROSITE" id="PS50088">
    <property type="entry name" value="ANK_REPEAT"/>
    <property type="match status" value="3"/>
</dbReference>
<evidence type="ECO:0000313" key="10">
    <source>
        <dbReference type="EMBL" id="EYU20318.1"/>
    </source>
</evidence>
<dbReference type="PROSITE" id="PS50297">
    <property type="entry name" value="ANK_REP_REGION"/>
    <property type="match status" value="3"/>
</dbReference>
<reference evidence="10 11" key="1">
    <citation type="journal article" date="2013" name="Proc. Natl. Acad. Sci. U.S.A.">
        <title>Fine-scale variation in meiotic recombination in Mimulus inferred from population shotgun sequencing.</title>
        <authorList>
            <person name="Hellsten U."/>
            <person name="Wright K.M."/>
            <person name="Jenkins J."/>
            <person name="Shu S."/>
            <person name="Yuan Y."/>
            <person name="Wessler S.R."/>
            <person name="Schmutz J."/>
            <person name="Willis J.H."/>
            <person name="Rokhsar D.S."/>
        </authorList>
    </citation>
    <scope>NUCLEOTIDE SEQUENCE [LARGE SCALE GENOMIC DNA]</scope>
    <source>
        <strain evidence="11">cv. DUN x IM62</strain>
    </source>
</reference>
<name>A0A022PZK1_ERYGU</name>
<dbReference type="PANTHER" id="PTHR24186">
    <property type="entry name" value="PROTEIN PHOSPHATASE 1 REGULATORY SUBUNIT"/>
    <property type="match status" value="1"/>
</dbReference>
<feature type="transmembrane region" description="Helical" evidence="8">
    <location>
        <begin position="296"/>
        <end position="316"/>
    </location>
</feature>
<feature type="transmembrane region" description="Helical" evidence="8">
    <location>
        <begin position="238"/>
        <end position="256"/>
    </location>
</feature>
<dbReference type="Gene3D" id="1.25.40.20">
    <property type="entry name" value="Ankyrin repeat-containing domain"/>
    <property type="match status" value="2"/>
</dbReference>